<name>A0ABM4A8N9_ZIZJJ</name>
<gene>
    <name evidence="7" type="primary">LOC107420237</name>
</gene>
<comment type="similarity">
    <text evidence="1 4">Belongs to the UDP-glycosyltransferase family.</text>
</comment>
<dbReference type="CDD" id="cd03784">
    <property type="entry name" value="GT1_Gtf-like"/>
    <property type="match status" value="1"/>
</dbReference>
<dbReference type="EC" id="2.4.1.-" evidence="5"/>
<dbReference type="RefSeq" id="XP_060673094.1">
    <property type="nucleotide sequence ID" value="XM_060817111.1"/>
</dbReference>
<sequence length="474" mass="52302">MGDHGDDDKKAHVVVLASPGMGHVTPLLELAKTLVLHLGFHVSFLAIPAEEASPAQIHLLRSPNLPPDLHVIDLPRAHVSSTLRHDMGVFSRLCVVVREALRFLPPFLNQNSVNALITDPFCLAAFDIFDDDDVSVPTYVFFTSSASLLALTFYLPTLDEMVVGDYSKISDEVRVPGCKPLPVEDLINDVLDRQVLPISNRLPTVAGILLNTWEELEPVTLRSFRETPFFLQIPIPPVYPIGPITKRDPEPAVKSSTSHANLISWLDKQPSCSVVYVSFGSGGTLSAEQTNELARGLELSGQRFVWVARPPAEANASGNFFNAGDEVEDPATYLEQGFRDRTEGVGMVISSWAPQEEVLRHPSIAGFLTHCGWNSLLESIVYGVPMIAWPMYNEQRMNARMLIEMGLAVKPEVGEGKRVVGWSEIEKVVRMIVEGEQGMLIRSRVREFQNSALRAFNNGSLACVANQWKVESGL</sequence>
<keyword evidence="3 4" id="KW-0808">Transferase</keyword>
<evidence type="ECO:0000256" key="3">
    <source>
        <dbReference type="ARBA" id="ARBA00022679"/>
    </source>
</evidence>
<dbReference type="InterPro" id="IPR002213">
    <property type="entry name" value="UDP_glucos_trans"/>
</dbReference>
<dbReference type="PANTHER" id="PTHR48046">
    <property type="entry name" value="UDP-GLYCOSYLTRANSFERASE 72E1"/>
    <property type="match status" value="1"/>
</dbReference>
<dbReference type="PROSITE" id="PS00375">
    <property type="entry name" value="UDPGT"/>
    <property type="match status" value="1"/>
</dbReference>
<dbReference type="Pfam" id="PF00201">
    <property type="entry name" value="UDPGT"/>
    <property type="match status" value="1"/>
</dbReference>
<evidence type="ECO:0000313" key="6">
    <source>
        <dbReference type="Proteomes" id="UP001652623"/>
    </source>
</evidence>
<dbReference type="SUPFAM" id="SSF53756">
    <property type="entry name" value="UDP-Glycosyltransferase/glycogen phosphorylase"/>
    <property type="match status" value="1"/>
</dbReference>
<evidence type="ECO:0000256" key="2">
    <source>
        <dbReference type="ARBA" id="ARBA00022676"/>
    </source>
</evidence>
<evidence type="ECO:0000256" key="1">
    <source>
        <dbReference type="ARBA" id="ARBA00009995"/>
    </source>
</evidence>
<dbReference type="InterPro" id="IPR035595">
    <property type="entry name" value="UDP_glycos_trans_CS"/>
</dbReference>
<proteinExistence type="inferred from homology"/>
<evidence type="ECO:0000256" key="4">
    <source>
        <dbReference type="RuleBase" id="RU003718"/>
    </source>
</evidence>
<dbReference type="Proteomes" id="UP001652623">
    <property type="component" value="Chromosome 5"/>
</dbReference>
<keyword evidence="6" id="KW-1185">Reference proteome</keyword>
<evidence type="ECO:0000256" key="5">
    <source>
        <dbReference type="RuleBase" id="RU362057"/>
    </source>
</evidence>
<dbReference type="GeneID" id="107420237"/>
<reference evidence="7" key="1">
    <citation type="submission" date="2025-08" db="UniProtKB">
        <authorList>
            <consortium name="RefSeq"/>
        </authorList>
    </citation>
    <scope>IDENTIFICATION</scope>
    <source>
        <tissue evidence="7">Seedling</tissue>
    </source>
</reference>
<protein>
    <recommendedName>
        <fullName evidence="5">Glycosyltransferase</fullName>
        <ecNumber evidence="5">2.4.1.-</ecNumber>
    </recommendedName>
</protein>
<keyword evidence="2 4" id="KW-0328">Glycosyltransferase</keyword>
<accession>A0ABM4A8N9</accession>
<dbReference type="PANTHER" id="PTHR48046:SF4">
    <property type="entry name" value="GLYCOSYLTRANSFERASE"/>
    <property type="match status" value="1"/>
</dbReference>
<evidence type="ECO:0000313" key="7">
    <source>
        <dbReference type="RefSeq" id="XP_060673094.1"/>
    </source>
</evidence>
<dbReference type="Gene3D" id="3.40.50.2000">
    <property type="entry name" value="Glycogen Phosphorylase B"/>
    <property type="match status" value="2"/>
</dbReference>
<organism evidence="6 7">
    <name type="scientific">Ziziphus jujuba</name>
    <name type="common">Chinese jujube</name>
    <name type="synonym">Ziziphus sativa</name>
    <dbReference type="NCBI Taxonomy" id="326968"/>
    <lineage>
        <taxon>Eukaryota</taxon>
        <taxon>Viridiplantae</taxon>
        <taxon>Streptophyta</taxon>
        <taxon>Embryophyta</taxon>
        <taxon>Tracheophyta</taxon>
        <taxon>Spermatophyta</taxon>
        <taxon>Magnoliopsida</taxon>
        <taxon>eudicotyledons</taxon>
        <taxon>Gunneridae</taxon>
        <taxon>Pentapetalae</taxon>
        <taxon>rosids</taxon>
        <taxon>fabids</taxon>
        <taxon>Rosales</taxon>
        <taxon>Rhamnaceae</taxon>
        <taxon>Paliureae</taxon>
        <taxon>Ziziphus</taxon>
    </lineage>
</organism>